<evidence type="ECO:0000313" key="2">
    <source>
        <dbReference type="Proteomes" id="UP000298030"/>
    </source>
</evidence>
<gene>
    <name evidence="1" type="ORF">FA13DRAFT_1903600</name>
</gene>
<name>A0A4Y7TQ32_COPMI</name>
<proteinExistence type="predicted"/>
<dbReference type="Proteomes" id="UP000298030">
    <property type="component" value="Unassembled WGS sequence"/>
</dbReference>
<evidence type="ECO:0000313" key="1">
    <source>
        <dbReference type="EMBL" id="TEB36287.1"/>
    </source>
</evidence>
<sequence>MPIVCIPELQRLRPTKSVKTQLSSGTYRAHLKPCHARCNLTDTEKVAAQLSNRAKHQRFQTLLGKAQDTVEAAVVTMMEECPGHKLEWYIHIILQMWTKSKKAWQDKNPSRWNAYLSIEVSHLNAKREPGTTPIKVSDIGTELGLKWKSFLGETKKAITDTKIKELEAAALAKTHGAHKSQVTRFHDARAVICHIQHEIINLYERTGIEILLMAVRSDNKMMMTPYLYHTSERVDGFFRQLCQILVDGADGVSRNYRDTLTELKMKMKDLIKEKLDDIAGVKTSRMNYQNFEQDITLKYSIVLKHWPLQKFACPSSISSLTHARILYNSFYTGSTYFAKLSDEDFEVWSQAYFARESRQNAVGITTVPLSLPENNAISATIAESLKTSMSAPSTHNTLTPTSVLTPTSTIPTVPVAFTPVVTGTSGHITSVDIHPPLQPITGPLNLISVTGNNGKIMFVPTVKRKCRSDFGKSKKKTTT</sequence>
<reference evidence="1 2" key="1">
    <citation type="journal article" date="2019" name="Nat. Ecol. Evol.">
        <title>Megaphylogeny resolves global patterns of mushroom evolution.</title>
        <authorList>
            <person name="Varga T."/>
            <person name="Krizsan K."/>
            <person name="Foldi C."/>
            <person name="Dima B."/>
            <person name="Sanchez-Garcia M."/>
            <person name="Sanchez-Ramirez S."/>
            <person name="Szollosi G.J."/>
            <person name="Szarkandi J.G."/>
            <person name="Papp V."/>
            <person name="Albert L."/>
            <person name="Andreopoulos W."/>
            <person name="Angelini C."/>
            <person name="Antonin V."/>
            <person name="Barry K.W."/>
            <person name="Bougher N.L."/>
            <person name="Buchanan P."/>
            <person name="Buyck B."/>
            <person name="Bense V."/>
            <person name="Catcheside P."/>
            <person name="Chovatia M."/>
            <person name="Cooper J."/>
            <person name="Damon W."/>
            <person name="Desjardin D."/>
            <person name="Finy P."/>
            <person name="Geml J."/>
            <person name="Haridas S."/>
            <person name="Hughes K."/>
            <person name="Justo A."/>
            <person name="Karasinski D."/>
            <person name="Kautmanova I."/>
            <person name="Kiss B."/>
            <person name="Kocsube S."/>
            <person name="Kotiranta H."/>
            <person name="LaButti K.M."/>
            <person name="Lechner B.E."/>
            <person name="Liimatainen K."/>
            <person name="Lipzen A."/>
            <person name="Lukacs Z."/>
            <person name="Mihaltcheva S."/>
            <person name="Morgado L.N."/>
            <person name="Niskanen T."/>
            <person name="Noordeloos M.E."/>
            <person name="Ohm R.A."/>
            <person name="Ortiz-Santana B."/>
            <person name="Ovrebo C."/>
            <person name="Racz N."/>
            <person name="Riley R."/>
            <person name="Savchenko A."/>
            <person name="Shiryaev A."/>
            <person name="Soop K."/>
            <person name="Spirin V."/>
            <person name="Szebenyi C."/>
            <person name="Tomsovsky M."/>
            <person name="Tulloss R.E."/>
            <person name="Uehling J."/>
            <person name="Grigoriev I.V."/>
            <person name="Vagvolgyi C."/>
            <person name="Papp T."/>
            <person name="Martin F.M."/>
            <person name="Miettinen O."/>
            <person name="Hibbett D.S."/>
            <person name="Nagy L.G."/>
        </authorList>
    </citation>
    <scope>NUCLEOTIDE SEQUENCE [LARGE SCALE GENOMIC DNA]</scope>
    <source>
        <strain evidence="1 2">FP101781</strain>
    </source>
</reference>
<organism evidence="1 2">
    <name type="scientific">Coprinellus micaceus</name>
    <name type="common">Glistening ink-cap mushroom</name>
    <name type="synonym">Coprinus micaceus</name>
    <dbReference type="NCBI Taxonomy" id="71717"/>
    <lineage>
        <taxon>Eukaryota</taxon>
        <taxon>Fungi</taxon>
        <taxon>Dikarya</taxon>
        <taxon>Basidiomycota</taxon>
        <taxon>Agaricomycotina</taxon>
        <taxon>Agaricomycetes</taxon>
        <taxon>Agaricomycetidae</taxon>
        <taxon>Agaricales</taxon>
        <taxon>Agaricineae</taxon>
        <taxon>Psathyrellaceae</taxon>
        <taxon>Coprinellus</taxon>
    </lineage>
</organism>
<comment type="caution">
    <text evidence="1">The sequence shown here is derived from an EMBL/GenBank/DDBJ whole genome shotgun (WGS) entry which is preliminary data.</text>
</comment>
<accession>A0A4Y7TQ32</accession>
<dbReference type="EMBL" id="QPFP01000006">
    <property type="protein sequence ID" value="TEB36287.1"/>
    <property type="molecule type" value="Genomic_DNA"/>
</dbReference>
<dbReference type="AlphaFoldDB" id="A0A4Y7TQ32"/>
<dbReference type="OrthoDB" id="3033638at2759"/>
<keyword evidence="2" id="KW-1185">Reference proteome</keyword>
<protein>
    <submittedName>
        <fullName evidence="1">Uncharacterized protein</fullName>
    </submittedName>
</protein>
<dbReference type="STRING" id="71717.A0A4Y7TQ32"/>